<dbReference type="Gene3D" id="3.30.70.1730">
    <property type="match status" value="1"/>
</dbReference>
<dbReference type="PANTHER" id="PTHR45699:SF3">
    <property type="entry name" value="LARGE RIBOSOMAL SUBUNIT PROTEIN UL10"/>
    <property type="match status" value="1"/>
</dbReference>
<gene>
    <name evidence="7" type="ORF">TOLI1172_LOCUS5245</name>
</gene>
<feature type="region of interest" description="Disordered" evidence="5">
    <location>
        <begin position="290"/>
        <end position="313"/>
    </location>
</feature>
<dbReference type="PIRSF" id="PIRSF039087">
    <property type="entry name" value="L10E"/>
    <property type="match status" value="1"/>
</dbReference>
<sequence length="313" mass="33641">MAPRAKKEKYFTKLQGFFEEYDKFFLVEADNVGSNQLQKLRIQLRGTTEIIMGKNTMMRKAIREILGKHPELEQVLPKLVGNVGIVFTSGDLKEIRDIMLASRVPAAARAGMIAQCDVSIPAGPSGMEPTMTSFFQVLNIPTKINKGQIEIMSEVHLVKEGEKVGSSEVALMQKLGLMPFSYSLVVRSIFDKGSMFSSKVLDITPENIKAHLISAVSNIAAISLAADLPTAASVPHSIANGFKKLMMVALGSDVTFEQVDSLKKILDDPEALAALAASAPAAAAAGGDAPAAAAAAPVEEEEEEEEAEFDLFD</sequence>
<dbReference type="EMBL" id="HBFP01007304">
    <property type="protein sequence ID" value="CAD8820851.1"/>
    <property type="molecule type" value="Transcribed_RNA"/>
</dbReference>
<feature type="domain" description="Large ribosomal subunit protein uL10-like insertion" evidence="6">
    <location>
        <begin position="108"/>
        <end position="176"/>
    </location>
</feature>
<dbReference type="InterPro" id="IPR001790">
    <property type="entry name" value="Ribosomal_uL10"/>
</dbReference>
<feature type="compositionally biased region" description="Acidic residues" evidence="5">
    <location>
        <begin position="298"/>
        <end position="313"/>
    </location>
</feature>
<evidence type="ECO:0000259" key="6">
    <source>
        <dbReference type="Pfam" id="PF17777"/>
    </source>
</evidence>
<accession>A0A7S0ZG77</accession>
<organism evidence="7">
    <name type="scientific">Timspurckia oligopyrenoides</name>
    <dbReference type="NCBI Taxonomy" id="708627"/>
    <lineage>
        <taxon>Eukaryota</taxon>
        <taxon>Rhodophyta</taxon>
        <taxon>Bangiophyceae</taxon>
        <taxon>Porphyridiales</taxon>
        <taxon>Porphyridiaceae</taxon>
        <taxon>Timspurckia</taxon>
    </lineage>
</organism>
<keyword evidence="2 4" id="KW-0689">Ribosomal protein</keyword>
<dbReference type="InterPro" id="IPR043164">
    <property type="entry name" value="Ribosomal_uL10-like_insert_sf"/>
</dbReference>
<dbReference type="GO" id="GO:0002181">
    <property type="term" value="P:cytoplasmic translation"/>
    <property type="evidence" value="ECO:0007669"/>
    <property type="project" value="TreeGrafter"/>
</dbReference>
<dbReference type="FunFam" id="3.90.105.20:FF:000001">
    <property type="entry name" value="60S acidic ribosomal protein P0"/>
    <property type="match status" value="1"/>
</dbReference>
<dbReference type="PANTHER" id="PTHR45699">
    <property type="entry name" value="60S ACIDIC RIBOSOMAL PROTEIN P0"/>
    <property type="match status" value="1"/>
</dbReference>
<dbReference type="InterPro" id="IPR050323">
    <property type="entry name" value="Ribosomal_protein_uL10"/>
</dbReference>
<evidence type="ECO:0000256" key="3">
    <source>
        <dbReference type="ARBA" id="ARBA00023274"/>
    </source>
</evidence>
<reference evidence="7" key="1">
    <citation type="submission" date="2021-01" db="EMBL/GenBank/DDBJ databases">
        <authorList>
            <person name="Corre E."/>
            <person name="Pelletier E."/>
            <person name="Niang G."/>
            <person name="Scheremetjew M."/>
            <person name="Finn R."/>
            <person name="Kale V."/>
            <person name="Holt S."/>
            <person name="Cochrane G."/>
            <person name="Meng A."/>
            <person name="Brown T."/>
            <person name="Cohen L."/>
        </authorList>
    </citation>
    <scope>NUCLEOTIDE SEQUENCE</scope>
    <source>
        <strain evidence="7">CCMP3278</strain>
    </source>
</reference>
<dbReference type="GO" id="GO:0070180">
    <property type="term" value="F:large ribosomal subunit rRNA binding"/>
    <property type="evidence" value="ECO:0007669"/>
    <property type="project" value="TreeGrafter"/>
</dbReference>
<dbReference type="InterPro" id="IPR030670">
    <property type="entry name" value="uL10_eukaryotes"/>
</dbReference>
<keyword evidence="3 4" id="KW-0687">Ribonucleoprotein</keyword>
<evidence type="ECO:0000256" key="1">
    <source>
        <dbReference type="ARBA" id="ARBA00008889"/>
    </source>
</evidence>
<comment type="similarity">
    <text evidence="1 4">Belongs to the universal ribosomal protein uL10 family.</text>
</comment>
<dbReference type="InterPro" id="IPR043141">
    <property type="entry name" value="Ribosomal_uL10-like_sf"/>
</dbReference>
<evidence type="ECO:0000313" key="7">
    <source>
        <dbReference type="EMBL" id="CAD8820851.1"/>
    </source>
</evidence>
<dbReference type="Gene3D" id="3.90.105.20">
    <property type="match status" value="1"/>
</dbReference>
<dbReference type="AlphaFoldDB" id="A0A7S0ZG77"/>
<protein>
    <recommendedName>
        <fullName evidence="4">60S acidic ribosomal protein P0</fullName>
    </recommendedName>
</protein>
<dbReference type="InterPro" id="IPR040637">
    <property type="entry name" value="Ribosomal_uL10-like_insert"/>
</dbReference>
<dbReference type="GO" id="GO:0003735">
    <property type="term" value="F:structural constituent of ribosome"/>
    <property type="evidence" value="ECO:0007669"/>
    <property type="project" value="TreeGrafter"/>
</dbReference>
<name>A0A7S0ZG77_9RHOD</name>
<dbReference type="Pfam" id="PF00466">
    <property type="entry name" value="Ribosomal_L10"/>
    <property type="match status" value="1"/>
</dbReference>
<dbReference type="CDD" id="cd05795">
    <property type="entry name" value="Ribosomal_P0_L10e"/>
    <property type="match status" value="1"/>
</dbReference>
<dbReference type="SUPFAM" id="SSF160369">
    <property type="entry name" value="Ribosomal protein L10-like"/>
    <property type="match status" value="1"/>
</dbReference>
<dbReference type="GO" id="GO:0022625">
    <property type="term" value="C:cytosolic large ribosomal subunit"/>
    <property type="evidence" value="ECO:0007669"/>
    <property type="project" value="TreeGrafter"/>
</dbReference>
<dbReference type="Pfam" id="PF17777">
    <property type="entry name" value="RL10P_insert"/>
    <property type="match status" value="1"/>
</dbReference>
<evidence type="ECO:0000256" key="4">
    <source>
        <dbReference type="PIRNR" id="PIRNR039087"/>
    </source>
</evidence>
<dbReference type="Pfam" id="PF00428">
    <property type="entry name" value="Ribosomal_60s"/>
    <property type="match status" value="1"/>
</dbReference>
<proteinExistence type="inferred from homology"/>
<dbReference type="GO" id="GO:0000027">
    <property type="term" value="P:ribosomal large subunit assembly"/>
    <property type="evidence" value="ECO:0007669"/>
    <property type="project" value="TreeGrafter"/>
</dbReference>
<evidence type="ECO:0000256" key="2">
    <source>
        <dbReference type="ARBA" id="ARBA00022980"/>
    </source>
</evidence>
<comment type="function">
    <text evidence="4">Ribosomal protein P0 is the functional equivalent of E.coli protein L10.</text>
</comment>
<evidence type="ECO:0000256" key="5">
    <source>
        <dbReference type="SAM" id="MobiDB-lite"/>
    </source>
</evidence>